<proteinExistence type="inferred from homology"/>
<evidence type="ECO:0000256" key="7">
    <source>
        <dbReference type="ARBA" id="ARBA00023004"/>
    </source>
</evidence>
<evidence type="ECO:0000256" key="2">
    <source>
        <dbReference type="ARBA" id="ARBA00005179"/>
    </source>
</evidence>
<accession>A0ABR1IJ62</accession>
<comment type="pathway">
    <text evidence="2">Secondary metabolite biosynthesis.</text>
</comment>
<keyword evidence="5 9" id="KW-0479">Metal-binding</keyword>
<dbReference type="InterPro" id="IPR002401">
    <property type="entry name" value="Cyt_P450_E_grp-I"/>
</dbReference>
<evidence type="ECO:0000313" key="10">
    <source>
        <dbReference type="EMBL" id="KAK7433908.1"/>
    </source>
</evidence>
<evidence type="ECO:0000256" key="9">
    <source>
        <dbReference type="RuleBase" id="RU000461"/>
    </source>
</evidence>
<comment type="cofactor">
    <cofactor evidence="1">
        <name>heme</name>
        <dbReference type="ChEBI" id="CHEBI:30413"/>
    </cofactor>
</comment>
<organism evidence="10 11">
    <name type="scientific">Marasmiellus scandens</name>
    <dbReference type="NCBI Taxonomy" id="2682957"/>
    <lineage>
        <taxon>Eukaryota</taxon>
        <taxon>Fungi</taxon>
        <taxon>Dikarya</taxon>
        <taxon>Basidiomycota</taxon>
        <taxon>Agaricomycotina</taxon>
        <taxon>Agaricomycetes</taxon>
        <taxon>Agaricomycetidae</taxon>
        <taxon>Agaricales</taxon>
        <taxon>Marasmiineae</taxon>
        <taxon>Omphalotaceae</taxon>
        <taxon>Marasmiellus</taxon>
    </lineage>
</organism>
<gene>
    <name evidence="10" type="ORF">VKT23_020483</name>
</gene>
<dbReference type="Gene3D" id="1.10.630.10">
    <property type="entry name" value="Cytochrome P450"/>
    <property type="match status" value="1"/>
</dbReference>
<dbReference type="InterPro" id="IPR050364">
    <property type="entry name" value="Cytochrome_P450_fung"/>
</dbReference>
<comment type="similarity">
    <text evidence="3 9">Belongs to the cytochrome P450 family.</text>
</comment>
<dbReference type="PRINTS" id="PR00385">
    <property type="entry name" value="P450"/>
</dbReference>
<name>A0ABR1IJ62_9AGAR</name>
<evidence type="ECO:0000256" key="5">
    <source>
        <dbReference type="ARBA" id="ARBA00022723"/>
    </source>
</evidence>
<keyword evidence="6 9" id="KW-0560">Oxidoreductase</keyword>
<protein>
    <recommendedName>
        <fullName evidence="12">Cytochrome P450</fullName>
    </recommendedName>
</protein>
<dbReference type="SUPFAM" id="SSF48264">
    <property type="entry name" value="Cytochrome P450"/>
    <property type="match status" value="1"/>
</dbReference>
<dbReference type="Proteomes" id="UP001498398">
    <property type="component" value="Unassembled WGS sequence"/>
</dbReference>
<dbReference type="PANTHER" id="PTHR46300:SF7">
    <property type="entry name" value="P450, PUTATIVE (EUROFUNG)-RELATED"/>
    <property type="match status" value="1"/>
</dbReference>
<dbReference type="PROSITE" id="PS00086">
    <property type="entry name" value="CYTOCHROME_P450"/>
    <property type="match status" value="1"/>
</dbReference>
<keyword evidence="11" id="KW-1185">Reference proteome</keyword>
<evidence type="ECO:0000256" key="8">
    <source>
        <dbReference type="ARBA" id="ARBA00023033"/>
    </source>
</evidence>
<evidence type="ECO:0000256" key="4">
    <source>
        <dbReference type="ARBA" id="ARBA00022617"/>
    </source>
</evidence>
<dbReference type="PANTHER" id="PTHR46300">
    <property type="entry name" value="P450, PUTATIVE (EUROFUNG)-RELATED-RELATED"/>
    <property type="match status" value="1"/>
</dbReference>
<reference evidence="10 11" key="1">
    <citation type="submission" date="2024-01" db="EMBL/GenBank/DDBJ databases">
        <title>A draft genome for the cacao thread blight pathogen Marasmiellus scandens.</title>
        <authorList>
            <person name="Baruah I.K."/>
            <person name="Leung J."/>
            <person name="Bukari Y."/>
            <person name="Amoako-Attah I."/>
            <person name="Meinhardt L.W."/>
            <person name="Bailey B.A."/>
            <person name="Cohen S.P."/>
        </authorList>
    </citation>
    <scope>NUCLEOTIDE SEQUENCE [LARGE SCALE GENOMIC DNA]</scope>
    <source>
        <strain evidence="10 11">GH-19</strain>
    </source>
</reference>
<evidence type="ECO:0008006" key="12">
    <source>
        <dbReference type="Google" id="ProtNLM"/>
    </source>
</evidence>
<keyword evidence="8 9" id="KW-0503">Monooxygenase</keyword>
<sequence length="367" mass="40768">MDSSFLVDYLPILSYIPSWFPGASFKRKAKIWAEYSLEAVNGPWVDLKEKYETGIGVPCFAIDNLDKYKGSKEMEEVIKNCSGLAFVAGADTTVSVISSAILALLLHPEIQAKAQAEIDAVVGTSRLPDFEDRGKLPYLEAILTETLRWIPVLPLCKSLSLILSRSSTEGLFIALPHRSIKDDIYEGYFIPGVVGNTWNILHDPKTYPDPFSFKPERFLPQDGKELPLNPALVAFGFGRRICPGRYFGLSSAWLAIASLIATCHLKKAVGKNGKEIEPVVDYFGGFICQTPSMGRVSRPHPTITERIQKRIPHQQQCIYPARRNGKSEVDGEDALGRQCGYIKCIPIGTSRDFMDKAMAHGRRGQDL</sequence>
<keyword evidence="7 9" id="KW-0408">Iron</keyword>
<dbReference type="PRINTS" id="PR00463">
    <property type="entry name" value="EP450I"/>
</dbReference>
<evidence type="ECO:0000256" key="1">
    <source>
        <dbReference type="ARBA" id="ARBA00001971"/>
    </source>
</evidence>
<evidence type="ECO:0000256" key="6">
    <source>
        <dbReference type="ARBA" id="ARBA00023002"/>
    </source>
</evidence>
<dbReference type="InterPro" id="IPR036396">
    <property type="entry name" value="Cyt_P450_sf"/>
</dbReference>
<dbReference type="Pfam" id="PF00067">
    <property type="entry name" value="p450"/>
    <property type="match status" value="2"/>
</dbReference>
<dbReference type="InterPro" id="IPR017972">
    <property type="entry name" value="Cyt_P450_CS"/>
</dbReference>
<dbReference type="EMBL" id="JBANRG010000136">
    <property type="protein sequence ID" value="KAK7433908.1"/>
    <property type="molecule type" value="Genomic_DNA"/>
</dbReference>
<comment type="caution">
    <text evidence="10">The sequence shown here is derived from an EMBL/GenBank/DDBJ whole genome shotgun (WGS) entry which is preliminary data.</text>
</comment>
<evidence type="ECO:0000256" key="3">
    <source>
        <dbReference type="ARBA" id="ARBA00010617"/>
    </source>
</evidence>
<dbReference type="InterPro" id="IPR001128">
    <property type="entry name" value="Cyt_P450"/>
</dbReference>
<evidence type="ECO:0000313" key="11">
    <source>
        <dbReference type="Proteomes" id="UP001498398"/>
    </source>
</evidence>
<keyword evidence="4 9" id="KW-0349">Heme</keyword>